<proteinExistence type="predicted"/>
<evidence type="ECO:0000256" key="1">
    <source>
        <dbReference type="ARBA" id="ARBA00022801"/>
    </source>
</evidence>
<dbReference type="InterPro" id="IPR029058">
    <property type="entry name" value="AB_hydrolase_fold"/>
</dbReference>
<dbReference type="SUPFAM" id="SSF53474">
    <property type="entry name" value="alpha/beta-Hydrolases"/>
    <property type="match status" value="1"/>
</dbReference>
<dbReference type="PANTHER" id="PTHR48081">
    <property type="entry name" value="AB HYDROLASE SUPERFAMILY PROTEIN C4A8.06C"/>
    <property type="match status" value="1"/>
</dbReference>
<name>A0A2J6PPY8_9HELO</name>
<evidence type="ECO:0000259" key="2">
    <source>
        <dbReference type="Pfam" id="PF20434"/>
    </source>
</evidence>
<dbReference type="Pfam" id="PF20434">
    <property type="entry name" value="BD-FAE"/>
    <property type="match status" value="1"/>
</dbReference>
<evidence type="ECO:0000313" key="3">
    <source>
        <dbReference type="EMBL" id="PMD16090.1"/>
    </source>
</evidence>
<dbReference type="Gene3D" id="3.40.50.1820">
    <property type="entry name" value="alpha/beta hydrolase"/>
    <property type="match status" value="1"/>
</dbReference>
<organism evidence="3 4">
    <name type="scientific">Hyaloscypha hepaticicola</name>
    <dbReference type="NCBI Taxonomy" id="2082293"/>
    <lineage>
        <taxon>Eukaryota</taxon>
        <taxon>Fungi</taxon>
        <taxon>Dikarya</taxon>
        <taxon>Ascomycota</taxon>
        <taxon>Pezizomycotina</taxon>
        <taxon>Leotiomycetes</taxon>
        <taxon>Helotiales</taxon>
        <taxon>Hyaloscyphaceae</taxon>
        <taxon>Hyaloscypha</taxon>
    </lineage>
</organism>
<gene>
    <name evidence="3" type="ORF">NA56DRAFT_692854</name>
</gene>
<dbReference type="GO" id="GO:0016787">
    <property type="term" value="F:hydrolase activity"/>
    <property type="evidence" value="ECO:0007669"/>
    <property type="project" value="UniProtKB-KW"/>
</dbReference>
<dbReference type="STRING" id="1745343.A0A2J6PPY8"/>
<keyword evidence="1 3" id="KW-0378">Hydrolase</keyword>
<dbReference type="EMBL" id="KZ613508">
    <property type="protein sequence ID" value="PMD16090.1"/>
    <property type="molecule type" value="Genomic_DNA"/>
</dbReference>
<feature type="domain" description="BD-FAE-like" evidence="2">
    <location>
        <begin position="190"/>
        <end position="279"/>
    </location>
</feature>
<dbReference type="InterPro" id="IPR049492">
    <property type="entry name" value="BD-FAE-like_dom"/>
</dbReference>
<evidence type="ECO:0000313" key="4">
    <source>
        <dbReference type="Proteomes" id="UP000235672"/>
    </source>
</evidence>
<dbReference type="Proteomes" id="UP000235672">
    <property type="component" value="Unassembled WGS sequence"/>
</dbReference>
<reference evidence="3 4" key="1">
    <citation type="submission" date="2016-05" db="EMBL/GenBank/DDBJ databases">
        <title>A degradative enzymes factory behind the ericoid mycorrhizal symbiosis.</title>
        <authorList>
            <consortium name="DOE Joint Genome Institute"/>
            <person name="Martino E."/>
            <person name="Morin E."/>
            <person name="Grelet G."/>
            <person name="Kuo A."/>
            <person name="Kohler A."/>
            <person name="Daghino S."/>
            <person name="Barry K."/>
            <person name="Choi C."/>
            <person name="Cichocki N."/>
            <person name="Clum A."/>
            <person name="Copeland A."/>
            <person name="Hainaut M."/>
            <person name="Haridas S."/>
            <person name="Labutti K."/>
            <person name="Lindquist E."/>
            <person name="Lipzen A."/>
            <person name="Khouja H.-R."/>
            <person name="Murat C."/>
            <person name="Ohm R."/>
            <person name="Olson A."/>
            <person name="Spatafora J."/>
            <person name="Veneault-Fourrey C."/>
            <person name="Henrissat B."/>
            <person name="Grigoriev I."/>
            <person name="Martin F."/>
            <person name="Perotto S."/>
        </authorList>
    </citation>
    <scope>NUCLEOTIDE SEQUENCE [LARGE SCALE GENOMIC DNA]</scope>
    <source>
        <strain evidence="3 4">UAMH 7357</strain>
    </source>
</reference>
<keyword evidence="4" id="KW-1185">Reference proteome</keyword>
<dbReference type="PANTHER" id="PTHR48081:SF33">
    <property type="entry name" value="KYNURENINE FORMAMIDASE"/>
    <property type="match status" value="1"/>
</dbReference>
<protein>
    <submittedName>
        <fullName evidence="3">Alpha/beta-hydrolase</fullName>
    </submittedName>
</protein>
<sequence length="426" mass="46998">MAGLHLIKYPFVHIIAMQNTLNAQTYAIGNVGLGGRRGVQRGKVDNQGNTNTTQSRKNITVTGGSLHQAATKIMEFLSTIQGTELSEVSTPTYAHFIPHLLVNTLILNATPESHQYGPFPSQFLDIYTPPPDTKPAGHNPNSKPPIFIFYYGGGYLSGRKQMSLLNPEAGNVYLPDLASILQSQKILQFLQNPKSIDRLYHQNIGTFIASRGFVTVIPDYRLVNMSSSPFNPETDALFPSGAEDVTLSLKWSIENLSHIADTERVFAMGHSAGANHLASAILLPQFIPSHPALLSSLKRWITLSATFDYIHSREQRKIAWSRYFGGFEKIGERCPTALVRALKEGGARGLPELCCLHARRDHFGAIDPQGRFWGAWQEKGGKGKMEEVRGEAHNHMSTIYGVGCGDEEVEAWLIDVLGWCLEGEGE</sequence>
<dbReference type="OrthoDB" id="433474at2759"/>
<dbReference type="InterPro" id="IPR050300">
    <property type="entry name" value="GDXG_lipolytic_enzyme"/>
</dbReference>
<dbReference type="AlphaFoldDB" id="A0A2J6PPY8"/>
<accession>A0A2J6PPY8</accession>